<proteinExistence type="predicted"/>
<protein>
    <submittedName>
        <fullName evidence="2">Uncharacterized protein</fullName>
    </submittedName>
</protein>
<sequence>MTKVKEVVIKEAEINNNCPECFNQDMQLTFFQKHRVSRWYYQITAEVTHQMVCNTCHSTIYPVKWTDDIERTFEYYQKMVTPEKKGLKLSRLSFLLIILLLILAGVLYYLFYSGII</sequence>
<evidence type="ECO:0000313" key="2">
    <source>
        <dbReference type="EMBL" id="MCX2718256.1"/>
    </source>
</evidence>
<evidence type="ECO:0000256" key="1">
    <source>
        <dbReference type="SAM" id="Phobius"/>
    </source>
</evidence>
<name>A0AAE3MIN2_9FLAO</name>
<evidence type="ECO:0000313" key="3">
    <source>
        <dbReference type="Proteomes" id="UP001207116"/>
    </source>
</evidence>
<keyword evidence="3" id="KW-1185">Reference proteome</keyword>
<dbReference type="Proteomes" id="UP001207116">
    <property type="component" value="Unassembled WGS sequence"/>
</dbReference>
<feature type="transmembrane region" description="Helical" evidence="1">
    <location>
        <begin position="92"/>
        <end position="111"/>
    </location>
</feature>
<accession>A0AAE3MIN2</accession>
<gene>
    <name evidence="2" type="ORF">OO016_01460</name>
</gene>
<dbReference type="EMBL" id="JAPFQP010000001">
    <property type="protein sequence ID" value="MCX2718256.1"/>
    <property type="molecule type" value="Genomic_DNA"/>
</dbReference>
<reference evidence="2" key="1">
    <citation type="submission" date="2022-11" db="EMBL/GenBank/DDBJ databases">
        <title>The characterization of three novel Bacteroidetes species and genomic analysis of their roles in tidal elemental geochemical cycles.</title>
        <authorList>
            <person name="Ma K.-J."/>
        </authorList>
    </citation>
    <scope>NUCLEOTIDE SEQUENCE</scope>
    <source>
        <strain evidence="2">M415</strain>
    </source>
</reference>
<dbReference type="AlphaFoldDB" id="A0AAE3MIN2"/>
<dbReference type="RefSeq" id="WP_266010250.1">
    <property type="nucleotide sequence ID" value="NZ_JAPFQP010000001.1"/>
</dbReference>
<keyword evidence="1" id="KW-0812">Transmembrane</keyword>
<keyword evidence="1" id="KW-0472">Membrane</keyword>
<keyword evidence="1" id="KW-1133">Transmembrane helix</keyword>
<organism evidence="2 3">
    <name type="scientific">Lentiprolixibacter aurantiacus</name>
    <dbReference type="NCBI Taxonomy" id="2993939"/>
    <lineage>
        <taxon>Bacteria</taxon>
        <taxon>Pseudomonadati</taxon>
        <taxon>Bacteroidota</taxon>
        <taxon>Flavobacteriia</taxon>
        <taxon>Flavobacteriales</taxon>
        <taxon>Flavobacteriaceae</taxon>
        <taxon>Lentiprolixibacter</taxon>
    </lineage>
</organism>
<comment type="caution">
    <text evidence="2">The sequence shown here is derived from an EMBL/GenBank/DDBJ whole genome shotgun (WGS) entry which is preliminary data.</text>
</comment>